<gene>
    <name evidence="2" type="ORF">POF43_019665</name>
</gene>
<dbReference type="PANTHER" id="PTHR43784">
    <property type="entry name" value="GDSL-LIKE LIPASE/ACYLHYDROLASE, PUTATIVE (AFU_ORTHOLOGUE AFUA_2G00820)-RELATED"/>
    <property type="match status" value="1"/>
</dbReference>
<protein>
    <recommendedName>
        <fullName evidence="4">LamG-like jellyroll fold domain-containing protein</fullName>
    </recommendedName>
</protein>
<dbReference type="Proteomes" id="UP001156398">
    <property type="component" value="Unassembled WGS sequence"/>
</dbReference>
<dbReference type="RefSeq" id="WP_271322993.1">
    <property type="nucleotide sequence ID" value="NZ_JAAGKO020000028.1"/>
</dbReference>
<feature type="region of interest" description="Disordered" evidence="1">
    <location>
        <begin position="563"/>
        <end position="588"/>
    </location>
</feature>
<feature type="region of interest" description="Disordered" evidence="1">
    <location>
        <begin position="1106"/>
        <end position="1134"/>
    </location>
</feature>
<feature type="region of interest" description="Disordered" evidence="1">
    <location>
        <begin position="459"/>
        <end position="482"/>
    </location>
</feature>
<evidence type="ECO:0008006" key="4">
    <source>
        <dbReference type="Google" id="ProtNLM"/>
    </source>
</evidence>
<proteinExistence type="predicted"/>
<feature type="region of interest" description="Disordered" evidence="1">
    <location>
        <begin position="46"/>
        <end position="76"/>
    </location>
</feature>
<evidence type="ECO:0000313" key="3">
    <source>
        <dbReference type="Proteomes" id="UP001156398"/>
    </source>
</evidence>
<organism evidence="2 3">
    <name type="scientific">Streptantibioticus silvisoli</name>
    <dbReference type="NCBI Taxonomy" id="2705255"/>
    <lineage>
        <taxon>Bacteria</taxon>
        <taxon>Bacillati</taxon>
        <taxon>Actinomycetota</taxon>
        <taxon>Actinomycetes</taxon>
        <taxon>Kitasatosporales</taxon>
        <taxon>Streptomycetaceae</taxon>
        <taxon>Streptantibioticus</taxon>
    </lineage>
</organism>
<dbReference type="InterPro" id="IPR036514">
    <property type="entry name" value="SGNH_hydro_sf"/>
</dbReference>
<feature type="compositionally biased region" description="Low complexity" evidence="1">
    <location>
        <begin position="306"/>
        <end position="315"/>
    </location>
</feature>
<feature type="compositionally biased region" description="Low complexity" evidence="1">
    <location>
        <begin position="1106"/>
        <end position="1118"/>
    </location>
</feature>
<dbReference type="InterPro" id="IPR013320">
    <property type="entry name" value="ConA-like_dom_sf"/>
</dbReference>
<dbReference type="PANTHER" id="PTHR43784:SF2">
    <property type="entry name" value="GDSL-LIKE LIPASE_ACYLHYDROLASE, PUTATIVE (AFU_ORTHOLOGUE AFUA_2G00820)-RELATED"/>
    <property type="match status" value="1"/>
</dbReference>
<reference evidence="2 3" key="1">
    <citation type="submission" date="2023-05" db="EMBL/GenBank/DDBJ databases">
        <title>Streptantibioticus silvisoli sp. nov., acidotolerant actinomycetes 1 from pine litter.</title>
        <authorList>
            <person name="Swiecimska M."/>
            <person name="Golinska P."/>
            <person name="Sangal V."/>
            <person name="Wachnowicz B."/>
            <person name="Goodfellow M."/>
        </authorList>
    </citation>
    <scope>NUCLEOTIDE SEQUENCE [LARGE SCALE GENOMIC DNA]</scope>
    <source>
        <strain evidence="2 3">SL54</strain>
    </source>
</reference>
<dbReference type="EMBL" id="JAAGKO020000028">
    <property type="protein sequence ID" value="MDI5964913.1"/>
    <property type="molecule type" value="Genomic_DNA"/>
</dbReference>
<comment type="caution">
    <text evidence="2">The sequence shown here is derived from an EMBL/GenBank/DDBJ whole genome shotgun (WGS) entry which is preliminary data.</text>
</comment>
<dbReference type="Gene3D" id="2.60.120.200">
    <property type="match status" value="1"/>
</dbReference>
<dbReference type="Gene3D" id="3.40.50.1110">
    <property type="entry name" value="SGNH hydrolase"/>
    <property type="match status" value="1"/>
</dbReference>
<evidence type="ECO:0000313" key="2">
    <source>
        <dbReference type="EMBL" id="MDI5964913.1"/>
    </source>
</evidence>
<dbReference type="InterPro" id="IPR053140">
    <property type="entry name" value="GDSL_Rv0518-like"/>
</dbReference>
<feature type="region of interest" description="Disordered" evidence="1">
    <location>
        <begin position="279"/>
        <end position="315"/>
    </location>
</feature>
<name>A0ABT6W2E1_9ACTN</name>
<keyword evidence="3" id="KW-1185">Reference proteome</keyword>
<accession>A0ABT6W2E1</accession>
<evidence type="ECO:0000256" key="1">
    <source>
        <dbReference type="SAM" id="MobiDB-lite"/>
    </source>
</evidence>
<dbReference type="SUPFAM" id="SSF49899">
    <property type="entry name" value="Concanavalin A-like lectins/glucanases"/>
    <property type="match status" value="1"/>
</dbReference>
<dbReference type="Pfam" id="PF13385">
    <property type="entry name" value="Laminin_G_3"/>
    <property type="match status" value="1"/>
</dbReference>
<dbReference type="SUPFAM" id="SSF52266">
    <property type="entry name" value="SGNH hydrolase"/>
    <property type="match status" value="1"/>
</dbReference>
<sequence length="1686" mass="171976">MRQRLRIRSRGSDPRRRRKAAVLVTAALLIGPALPALSLGAASAAAADTDPGAGPTPTHNTVNDVAPPGTSTLPDPAAEQMSAADRAAIDSARSKAARTGKTVAVTALTTDTSTVSVAPSGHVTYESSVLPVRVRRGKDWVPVDTTLTSSPGGGYTPAATPTPVVFSGGGRMPLATMAGPKRTSLALTWPTALPKPFRSGATLTYPSVLPSVDLVVSATDEGGFHETLVVKTAAAARNAALATLKLGVRAHGIKVSDDGHGNLNATTPDGDLVFHAPAPEMWDSSTKPATAAADAPGTRKPADLRAAAPATASTATAPGSAARVAAIRVRAAKGEISLAPDRTLLTSKSEVFPLYAGPTWTALWKTGYKQHFDEVQQGCPSAQNFDSTAYGDPGVGDNAYSGCLGVERAFYQLGIPSTIYGGAVEKATFNLRESYSASCSISSTVDLYLSAVIHSSTDWSPNQPGHSHSPVKSQSIGPACTSQPSTGFDLTTTVRQAATDRWSNLTLGVFNSSESNSLDFKRFATNPTLSIEYDHAPDQPSNRDAKVSGTDLGCATGSSGYPLVGKTDSVSPVTLSDRADDPDGDSTQTTYQYWISGSSTRTTVLSANGVASPGTAQGTIPGSFISGLTDGTTVDWQPTSVTDGEETTTAPTGTVCHFTVYPDTPTIKLTPQSATASPENTPVRITASSTDPNDVAVKYVYQLDTPPPTSNAPASETVSGSNVVNGTATITVTPPGPGIHTLNVIGYDSAGNASHANSVTLDVAGATGTSYPDFTTALNATGATSTGNTAISSDAATSLADADGGGHSLSAQDLEAAGWNPGGKVTLDGATFSLPDFGTSTPTQEVHDNILADNQTIGLGDASGDSLVMLAFGTWADYQAAKDVTGDSTLPHVAPGTDIVGSDCTMNNSTTAVNTDDCQPASGTVNYADSSVGTNGSEPYYLSTPDWNAVTNSTAVLALPHRNVSGSTQQTQAMYLYAFAVHLEPGKAVSSITLPDISGAAKGASNAAGAPVLGIPALHVVGIAVRDTTSAGSGRTWTGAWSGDPDDTYSYVGGAHWTNMTMRDAIVPSVSGSSVRIHLSNQQSNIPVTITHVTVADQKPVAASATTTAGGQTITTSGLSPIPQGTPVDATFGSGDSTSVTIPAGGDLYSNPISAGITVTAGSPLLVSTAVTDAAVLSGHSWGTDERQWITAAGAGDTTTDTTGTPYTASGSITGEGIDIVSGVDVTTTTEARTVAVLGDGIYHPDGSTADTPVYSSAGPRLSDTLTAALAGQTAVPDYGVVNAGIEDNSLIADSNYVHGKSVLSRLDRDIVSEPGLQTVVIEEGLTDVLSMGQQKPDTVEDSLVSAYVTLAGELNAWGIKVVFTTMTPCGGNADCTTGAETVRADLNGMMRGSWPTTTPGLLQTVDTEDADHAVSADPTASPEVLATAYDTGDHVNINPTGGATIGLPPAFQTASLTLSTIPLPLPPVTPQYRWLLDEGTGNISVDSSGNAMPLSLNGTTWGKDPALPTADASQKTANPDGIRPAFNGSTSYGQVDAPLIDPTQSYIVDVWVKLDSTGSADQWAVTENSDTQQALTLGYSGTTKKWTFAALDSNGSVTAISGPTATAGTWVHLTASYDQSVSTAYLDVNGVQAGTAALTPAAFAPDDSNDPGSLNDDVTIGAAATDGTTLTGQLTGAISDLNLSY</sequence>
<feature type="region of interest" description="Disordered" evidence="1">
    <location>
        <begin position="670"/>
        <end position="689"/>
    </location>
</feature>
<feature type="compositionally biased region" description="Low complexity" evidence="1">
    <location>
        <begin position="46"/>
        <end position="58"/>
    </location>
</feature>
<feature type="compositionally biased region" description="Polar residues" evidence="1">
    <location>
        <begin position="59"/>
        <end position="73"/>
    </location>
</feature>
<feature type="compositionally biased region" description="Polar residues" evidence="1">
    <location>
        <begin position="670"/>
        <end position="680"/>
    </location>
</feature>